<keyword evidence="5 14" id="KW-0548">Nucleotidyltransferase</keyword>
<dbReference type="InterPro" id="IPR030846">
    <property type="entry name" value="DnaG_bac"/>
</dbReference>
<keyword evidence="10" id="KW-0460">Magnesium</keyword>
<evidence type="ECO:0000256" key="10">
    <source>
        <dbReference type="ARBA" id="ARBA00022842"/>
    </source>
</evidence>
<dbReference type="Gene3D" id="1.10.860.10">
    <property type="entry name" value="DNAb Helicase, Chain A"/>
    <property type="match status" value="1"/>
</dbReference>
<dbReference type="FunFam" id="3.90.580.10:FF:000001">
    <property type="entry name" value="DNA primase"/>
    <property type="match status" value="1"/>
</dbReference>
<dbReference type="FunFam" id="3.90.980.10:FF:000001">
    <property type="entry name" value="DNA primase"/>
    <property type="match status" value="1"/>
</dbReference>
<dbReference type="Pfam" id="PF00772">
    <property type="entry name" value="DnaB"/>
    <property type="match status" value="1"/>
</dbReference>
<evidence type="ECO:0000259" key="13">
    <source>
        <dbReference type="PROSITE" id="PS50880"/>
    </source>
</evidence>
<evidence type="ECO:0000256" key="7">
    <source>
        <dbReference type="ARBA" id="ARBA00022723"/>
    </source>
</evidence>
<dbReference type="InterPro" id="IPR006171">
    <property type="entry name" value="TOPRIM_dom"/>
</dbReference>
<dbReference type="GO" id="GO:0005524">
    <property type="term" value="F:ATP binding"/>
    <property type="evidence" value="ECO:0007669"/>
    <property type="project" value="InterPro"/>
</dbReference>
<dbReference type="InterPro" id="IPR019475">
    <property type="entry name" value="DNA_primase_DnaB-bd"/>
</dbReference>
<dbReference type="GO" id="GO:0000428">
    <property type="term" value="C:DNA-directed RNA polymerase complex"/>
    <property type="evidence" value="ECO:0007669"/>
    <property type="project" value="UniProtKB-KW"/>
</dbReference>
<dbReference type="GO" id="GO:0003677">
    <property type="term" value="F:DNA binding"/>
    <property type="evidence" value="ECO:0007669"/>
    <property type="project" value="UniProtKB-KW"/>
</dbReference>
<dbReference type="GO" id="GO:1990077">
    <property type="term" value="C:primosome complex"/>
    <property type="evidence" value="ECO:0007669"/>
    <property type="project" value="UniProtKB-KW"/>
</dbReference>
<dbReference type="CDD" id="cd03364">
    <property type="entry name" value="TOPRIM_DnaG_primases"/>
    <property type="match status" value="1"/>
</dbReference>
<dbReference type="GO" id="GO:0003678">
    <property type="term" value="F:DNA helicase activity"/>
    <property type="evidence" value="ECO:0007669"/>
    <property type="project" value="InterPro"/>
</dbReference>
<keyword evidence="7" id="KW-0479">Metal-binding</keyword>
<evidence type="ECO:0000256" key="5">
    <source>
        <dbReference type="ARBA" id="ARBA00022695"/>
    </source>
</evidence>
<dbReference type="SMART" id="SM00400">
    <property type="entry name" value="ZnF_CHCC"/>
    <property type="match status" value="1"/>
</dbReference>
<dbReference type="GO" id="GO:0006269">
    <property type="term" value="P:DNA replication, synthesis of primer"/>
    <property type="evidence" value="ECO:0007669"/>
    <property type="project" value="UniProtKB-KW"/>
</dbReference>
<dbReference type="Pfam" id="PF01807">
    <property type="entry name" value="Zn_ribbon_DnaG"/>
    <property type="match status" value="1"/>
</dbReference>
<reference evidence="14" key="1">
    <citation type="submission" date="2018-06" db="EMBL/GenBank/DDBJ databases">
        <authorList>
            <person name="Zhirakovskaya E."/>
        </authorList>
    </citation>
    <scope>NUCLEOTIDE SEQUENCE</scope>
</reference>
<dbReference type="InterPro" id="IPR036185">
    <property type="entry name" value="DNA_heli_DnaB-like_N_sf"/>
</dbReference>
<dbReference type="Pfam" id="PF13155">
    <property type="entry name" value="Toprim_2"/>
    <property type="match status" value="1"/>
</dbReference>
<evidence type="ECO:0000313" key="14">
    <source>
        <dbReference type="EMBL" id="VAX22663.1"/>
    </source>
</evidence>
<evidence type="ECO:0000256" key="2">
    <source>
        <dbReference type="ARBA" id="ARBA00022478"/>
    </source>
</evidence>
<dbReference type="InterPro" id="IPR007693">
    <property type="entry name" value="DNA_helicase_DnaB-like_N"/>
</dbReference>
<dbReference type="GO" id="GO:0005737">
    <property type="term" value="C:cytoplasm"/>
    <property type="evidence" value="ECO:0007669"/>
    <property type="project" value="TreeGrafter"/>
</dbReference>
<keyword evidence="4 14" id="KW-0808">Transferase</keyword>
<keyword evidence="9" id="KW-0862">Zinc</keyword>
<dbReference type="EC" id="2.7.7.-" evidence="14"/>
<dbReference type="Gene3D" id="3.90.980.10">
    <property type="entry name" value="DNA primase, catalytic core, N-terminal domain"/>
    <property type="match status" value="1"/>
</dbReference>
<dbReference type="InterPro" id="IPR037068">
    <property type="entry name" value="DNA_primase_core_N_sf"/>
</dbReference>
<dbReference type="GO" id="GO:0008270">
    <property type="term" value="F:zinc ion binding"/>
    <property type="evidence" value="ECO:0007669"/>
    <property type="project" value="UniProtKB-KW"/>
</dbReference>
<dbReference type="GO" id="GO:0003899">
    <property type="term" value="F:DNA-directed RNA polymerase activity"/>
    <property type="evidence" value="ECO:0007669"/>
    <property type="project" value="InterPro"/>
</dbReference>
<dbReference type="InterPro" id="IPR002694">
    <property type="entry name" value="Znf_CHC2"/>
</dbReference>
<dbReference type="AlphaFoldDB" id="A0A3B1CDA0"/>
<organism evidence="14">
    <name type="scientific">hydrothermal vent metagenome</name>
    <dbReference type="NCBI Taxonomy" id="652676"/>
    <lineage>
        <taxon>unclassified sequences</taxon>
        <taxon>metagenomes</taxon>
        <taxon>ecological metagenomes</taxon>
    </lineage>
</organism>
<sequence>MSMIPPHTIDEVRMRSDIVEVVSRYIPLKKAGASYRALCPFHEEKTPSFNVSPAKQIFHCFGCGEGGNAITFVMKHENISFPEAVRVLADQCGIEIKTTQNKAEGAKERIYKAMEAASLFYQKRLQSEGATAPVRKYLEKRGVTDELVKIFGIGWAPDEWEALTGHLLKSGFDRKTLESAGLSKPSSKGNLIDRFRGRLMFPIFSFGGKTIAFGARLIDDGDKQAPKYINSPETPVYSKRSVLYGLNLAKNAARRENSLIVVEGYMDTLALRSAGIDNCAAVSGTAFTSMQAEAIRRVCENVVVLFDTDEAGVTAAKKSVPILLDIGLRVKALSLPGVKDPDEFIKTRGKEEFIRLVAAAPPFPLFIIDSAMSGAKLGGVEEKTRAVRDAIPFLRRIQDNIERSQYVQILAERAGIEIKTLQAEVGARPKAQTQAGQAETPGKKNKAQFLAEKILLRIFLENPEYMENYASTLSIDNFKTQDHKDIYKLILEARDKGLDATADIVGLAVDDRLRKNLTQLSLEMNLFDEKDIEQVVSDCASLALYSPEARRRTLKEQAMAAESGESGKFIEAKKKYMKSRSRKVQ</sequence>
<keyword evidence="8" id="KW-0863">Zinc-finger</keyword>
<dbReference type="Pfam" id="PF08275">
    <property type="entry name" value="DNAG_N"/>
    <property type="match status" value="1"/>
</dbReference>
<dbReference type="PANTHER" id="PTHR30313">
    <property type="entry name" value="DNA PRIMASE"/>
    <property type="match status" value="1"/>
</dbReference>
<keyword evidence="3" id="KW-0639">Primosome</keyword>
<evidence type="ECO:0000256" key="8">
    <source>
        <dbReference type="ARBA" id="ARBA00022771"/>
    </source>
</evidence>
<dbReference type="SUPFAM" id="SSF57783">
    <property type="entry name" value="Zinc beta-ribbon"/>
    <property type="match status" value="1"/>
</dbReference>
<dbReference type="InterPro" id="IPR013264">
    <property type="entry name" value="DNAG_N"/>
</dbReference>
<dbReference type="SUPFAM" id="SSF56731">
    <property type="entry name" value="DNA primase core"/>
    <property type="match status" value="1"/>
</dbReference>
<gene>
    <name evidence="14" type="ORF">MNBD_NITROSPINAE03-21</name>
</gene>
<dbReference type="SUPFAM" id="SSF48024">
    <property type="entry name" value="N-terminal domain of DnaB helicase"/>
    <property type="match status" value="1"/>
</dbReference>
<feature type="domain" description="Toprim" evidence="13">
    <location>
        <begin position="257"/>
        <end position="336"/>
    </location>
</feature>
<dbReference type="EMBL" id="UOGB01000247">
    <property type="protein sequence ID" value="VAX22663.1"/>
    <property type="molecule type" value="Genomic_DNA"/>
</dbReference>
<dbReference type="Gene3D" id="3.40.1360.10">
    <property type="match status" value="1"/>
</dbReference>
<evidence type="ECO:0000256" key="12">
    <source>
        <dbReference type="ARBA" id="ARBA00023163"/>
    </source>
</evidence>
<dbReference type="PROSITE" id="PS50880">
    <property type="entry name" value="TOPRIM"/>
    <property type="match status" value="1"/>
</dbReference>
<evidence type="ECO:0000256" key="3">
    <source>
        <dbReference type="ARBA" id="ARBA00022515"/>
    </source>
</evidence>
<dbReference type="InterPro" id="IPR034151">
    <property type="entry name" value="TOPRIM_DnaG_bac"/>
</dbReference>
<dbReference type="Pfam" id="PF10410">
    <property type="entry name" value="DnaB_bind"/>
    <property type="match status" value="1"/>
</dbReference>
<dbReference type="NCBIfam" id="TIGR01391">
    <property type="entry name" value="dnaG"/>
    <property type="match status" value="1"/>
</dbReference>
<evidence type="ECO:0000256" key="11">
    <source>
        <dbReference type="ARBA" id="ARBA00023125"/>
    </source>
</evidence>
<dbReference type="Gene3D" id="3.90.580.10">
    <property type="entry name" value="Zinc finger, CHC2-type domain"/>
    <property type="match status" value="1"/>
</dbReference>
<comment type="cofactor">
    <cofactor evidence="1">
        <name>Zn(2+)</name>
        <dbReference type="ChEBI" id="CHEBI:29105"/>
    </cofactor>
</comment>
<evidence type="ECO:0000256" key="4">
    <source>
        <dbReference type="ARBA" id="ARBA00022679"/>
    </source>
</evidence>
<dbReference type="InterPro" id="IPR006295">
    <property type="entry name" value="DNA_primase_DnaG"/>
</dbReference>
<accession>A0A3B1CDA0</accession>
<keyword evidence="12" id="KW-0804">Transcription</keyword>
<dbReference type="InterPro" id="IPR050219">
    <property type="entry name" value="DnaG_primase"/>
</dbReference>
<name>A0A3B1CDA0_9ZZZZ</name>
<evidence type="ECO:0000256" key="9">
    <source>
        <dbReference type="ARBA" id="ARBA00022833"/>
    </source>
</evidence>
<dbReference type="InterPro" id="IPR036977">
    <property type="entry name" value="DNA_primase_Znf_CHC2"/>
</dbReference>
<keyword evidence="2" id="KW-0240">DNA-directed RNA polymerase</keyword>
<protein>
    <submittedName>
        <fullName evidence="14">DNA primase</fullName>
        <ecNumber evidence="14">2.7.7.-</ecNumber>
    </submittedName>
</protein>
<dbReference type="SMART" id="SM00493">
    <property type="entry name" value="TOPRIM"/>
    <property type="match status" value="1"/>
</dbReference>
<dbReference type="PIRSF" id="PIRSF002811">
    <property type="entry name" value="DnaG"/>
    <property type="match status" value="1"/>
</dbReference>
<keyword evidence="11" id="KW-0238">DNA-binding</keyword>
<dbReference type="InterPro" id="IPR016136">
    <property type="entry name" value="DNA_helicase_N/primase_C"/>
</dbReference>
<dbReference type="PANTHER" id="PTHR30313:SF2">
    <property type="entry name" value="DNA PRIMASE"/>
    <property type="match status" value="1"/>
</dbReference>
<dbReference type="HAMAP" id="MF_00974">
    <property type="entry name" value="DNA_primase_DnaG"/>
    <property type="match status" value="1"/>
</dbReference>
<evidence type="ECO:0000256" key="6">
    <source>
        <dbReference type="ARBA" id="ARBA00022705"/>
    </source>
</evidence>
<evidence type="ECO:0000256" key="1">
    <source>
        <dbReference type="ARBA" id="ARBA00001947"/>
    </source>
</evidence>
<proteinExistence type="inferred from homology"/>
<keyword evidence="6" id="KW-0235">DNA replication</keyword>